<dbReference type="OrthoDB" id="9811425at2"/>
<dbReference type="InterPro" id="IPR001509">
    <property type="entry name" value="Epimerase_deHydtase"/>
</dbReference>
<dbReference type="EMBL" id="PXYL01000020">
    <property type="protein sequence ID" value="PSJ56106.1"/>
    <property type="molecule type" value="Genomic_DNA"/>
</dbReference>
<comment type="pathway">
    <text evidence="1">Bacterial outer membrane biogenesis; LPS O-antigen biosynthesis.</text>
</comment>
<dbReference type="Gene3D" id="3.40.50.720">
    <property type="entry name" value="NAD(P)-binding Rossmann-like Domain"/>
    <property type="match status" value="1"/>
</dbReference>
<comment type="caution">
    <text evidence="4">The sequence shown here is derived from an EMBL/GenBank/DDBJ whole genome shotgun (WGS) entry which is preliminary data.</text>
</comment>
<dbReference type="PRINTS" id="PR01713">
    <property type="entry name" value="NUCEPIMERASE"/>
</dbReference>
<name>A0A2P7S0Y0_9HYPH</name>
<evidence type="ECO:0000256" key="1">
    <source>
        <dbReference type="ARBA" id="ARBA00005125"/>
    </source>
</evidence>
<dbReference type="RefSeq" id="WP_106726840.1">
    <property type="nucleotide sequence ID" value="NZ_PXYL01000020.1"/>
</dbReference>
<feature type="domain" description="NAD-dependent epimerase/dehydratase" evidence="3">
    <location>
        <begin position="8"/>
        <end position="245"/>
    </location>
</feature>
<dbReference type="SUPFAM" id="SSF51735">
    <property type="entry name" value="NAD(P)-binding Rossmann-fold domains"/>
    <property type="match status" value="1"/>
</dbReference>
<dbReference type="Proteomes" id="UP000240653">
    <property type="component" value="Unassembled WGS sequence"/>
</dbReference>
<keyword evidence="5" id="KW-1185">Reference proteome</keyword>
<sequence>MDHPQHCLVLGGGGFIGTHLVKALLSHGNVVTVLSRSPVEQVRRRFADTAPSDQLKIVQGSFDDECLLESILPICSSCIHLAGTMVPAASIEDKIADIQVNLAGTVRLLEAARRHSLSKLVYISSGGTVYGQSDADCIPEDHPTDPISAYGITKLAAEKYLRLFHRLHGLPSITLRLANPFGPGQAEKEIQGAIAVFVERIIQGKPIEIWGDGNIVRDYLFIDDVVDAIIRTLNYSGMETIFNIGSGQGTSINEICARIAHHLAPFEIHHKPTRSFDVSRNVLDISRAEAHLGWRPRISLDEGISRYVAWRLAQRPYQAIHPKKAQELAVSVCGK</sequence>
<proteinExistence type="inferred from homology"/>
<dbReference type="PANTHER" id="PTHR43000">
    <property type="entry name" value="DTDP-D-GLUCOSE 4,6-DEHYDRATASE-RELATED"/>
    <property type="match status" value="1"/>
</dbReference>
<gene>
    <name evidence="4" type="ORF">C7I85_25670</name>
</gene>
<organism evidence="4 5">
    <name type="scientific">Pseudaminobacter soli</name>
    <name type="common">ex Li et al. 2025</name>
    <dbReference type="NCBI Taxonomy" id="1295366"/>
    <lineage>
        <taxon>Bacteria</taxon>
        <taxon>Pseudomonadati</taxon>
        <taxon>Pseudomonadota</taxon>
        <taxon>Alphaproteobacteria</taxon>
        <taxon>Hyphomicrobiales</taxon>
        <taxon>Phyllobacteriaceae</taxon>
        <taxon>Pseudaminobacter</taxon>
    </lineage>
</organism>
<accession>A0A2P7S0Y0</accession>
<dbReference type="AlphaFoldDB" id="A0A2P7S0Y0"/>
<evidence type="ECO:0000259" key="3">
    <source>
        <dbReference type="Pfam" id="PF01370"/>
    </source>
</evidence>
<dbReference type="Gene3D" id="3.90.25.10">
    <property type="entry name" value="UDP-galactose 4-epimerase, domain 1"/>
    <property type="match status" value="1"/>
</dbReference>
<comment type="similarity">
    <text evidence="2">Belongs to the NAD(P)-dependent epimerase/dehydratase family.</text>
</comment>
<evidence type="ECO:0000256" key="2">
    <source>
        <dbReference type="ARBA" id="ARBA00007637"/>
    </source>
</evidence>
<evidence type="ECO:0000313" key="4">
    <source>
        <dbReference type="EMBL" id="PSJ56106.1"/>
    </source>
</evidence>
<protein>
    <submittedName>
        <fullName evidence="4">NAD-dependent epimerase</fullName>
    </submittedName>
</protein>
<dbReference type="InterPro" id="IPR036291">
    <property type="entry name" value="NAD(P)-bd_dom_sf"/>
</dbReference>
<dbReference type="Pfam" id="PF01370">
    <property type="entry name" value="Epimerase"/>
    <property type="match status" value="1"/>
</dbReference>
<reference evidence="4 5" key="1">
    <citation type="submission" date="2018-03" db="EMBL/GenBank/DDBJ databases">
        <title>The draft genome of Mesorhizobium soli JCM 19897.</title>
        <authorList>
            <person name="Li L."/>
            <person name="Liu L."/>
            <person name="Liang L."/>
            <person name="Wang T."/>
            <person name="Zhang X."/>
        </authorList>
    </citation>
    <scope>NUCLEOTIDE SEQUENCE [LARGE SCALE GENOMIC DNA]</scope>
    <source>
        <strain evidence="4 5">JCM 19897</strain>
    </source>
</reference>
<evidence type="ECO:0000313" key="5">
    <source>
        <dbReference type="Proteomes" id="UP000240653"/>
    </source>
</evidence>